<sequence length="719" mass="78580">MVEFNRRQLMATSLAASVGASVAGGVVSGEQEDTDTEKAPSVDGEITRFASTALGAEVTGPFILPDGTLIFSLQHPSRENPEPFNSGGIGYVKGYQFEEGSDFDELSVPNTEEERRRVRAAEGEYTLLAREGDNLGNNEDLGMPLTPDGLSIDEFAGSRYSDFGYQPDMNQFIPTNEAGTEGLLFTNFETSPGNVTRMPISQDEKGVWSADLEEAVNLSNTEELRSLGGTRINCYGDVSPWNTPLTSEEEYAHTRTAYTSTVSDIVEDGTGVGHRGGAQFWNRPNPSEIQAAIDEYYGEESWDVQGYWALGGVELLAYYLGAERVDQASGYTENTKTPIPDNYPNPYRTGYIVDFREPESETPKPVKYHVFGRAAWECPDIQSDEKTAYVSSDGANKGFYKFVADEPIPSYDDPMDVEGTLYAAKVTNKEAAAKKSPAEAELEIEWLPLSRASNAEIAEWIAEYDDVSQVDYLETHADTDWEEDLQAALEEADKEVAENGNRNYITDEEIKEWGELWSEDPESTVADRGREDLRKVPFLETRAAAKEIGATVEFRKSEGIDSVDDAGPGDYVYIGISEVNDGMSDDAGDIRTERVDGGLVYRGKLEDDYNISTLEPVIVGPDATDPADVANDALVNVDNVYVMDDGRVLCCEDADQFGRSYKNDCMYVYTPPELKDDGDDGGDESEETTEDSGHGNGNGSNGHGNGNDGNGSNGNGHGN</sequence>
<name>A0ABD5TUG3_9EURY</name>
<evidence type="ECO:0000256" key="1">
    <source>
        <dbReference type="SAM" id="MobiDB-lite"/>
    </source>
</evidence>
<dbReference type="RefSeq" id="WP_379692834.1">
    <property type="nucleotide sequence ID" value="NZ_JBHSXH010000009.1"/>
</dbReference>
<feature type="region of interest" description="Disordered" evidence="1">
    <location>
        <begin position="672"/>
        <end position="719"/>
    </location>
</feature>
<gene>
    <name evidence="2" type="ORF">ACFQEV_04140</name>
</gene>
<dbReference type="AlphaFoldDB" id="A0ABD5TUG3"/>
<accession>A0ABD5TUG3</accession>
<feature type="compositionally biased region" description="Acidic residues" evidence="1">
    <location>
        <begin position="676"/>
        <end position="690"/>
    </location>
</feature>
<evidence type="ECO:0000313" key="2">
    <source>
        <dbReference type="EMBL" id="MFC6824186.1"/>
    </source>
</evidence>
<dbReference type="InterPro" id="IPR008557">
    <property type="entry name" value="PhoX"/>
</dbReference>
<organism evidence="2 3">
    <name type="scientific">Halopelagius fulvigenes</name>
    <dbReference type="NCBI Taxonomy" id="1198324"/>
    <lineage>
        <taxon>Archaea</taxon>
        <taxon>Methanobacteriati</taxon>
        <taxon>Methanobacteriota</taxon>
        <taxon>Stenosarchaea group</taxon>
        <taxon>Halobacteria</taxon>
        <taxon>Halobacteriales</taxon>
        <taxon>Haloferacaceae</taxon>
    </lineage>
</organism>
<dbReference type="Pfam" id="PF05787">
    <property type="entry name" value="PhoX"/>
    <property type="match status" value="1"/>
</dbReference>
<keyword evidence="3" id="KW-1185">Reference proteome</keyword>
<dbReference type="EMBL" id="JBHSXH010000009">
    <property type="protein sequence ID" value="MFC6824186.1"/>
    <property type="molecule type" value="Genomic_DNA"/>
</dbReference>
<protein>
    <submittedName>
        <fullName evidence="2">Alkaline phosphatase PhoX</fullName>
    </submittedName>
</protein>
<feature type="compositionally biased region" description="Gly residues" evidence="1">
    <location>
        <begin position="694"/>
        <end position="719"/>
    </location>
</feature>
<dbReference type="PANTHER" id="PTHR35399:SF2">
    <property type="entry name" value="DUF839 DOMAIN-CONTAINING PROTEIN"/>
    <property type="match status" value="1"/>
</dbReference>
<dbReference type="PANTHER" id="PTHR35399">
    <property type="entry name" value="SLR8030 PROTEIN"/>
    <property type="match status" value="1"/>
</dbReference>
<dbReference type="Proteomes" id="UP001596408">
    <property type="component" value="Unassembled WGS sequence"/>
</dbReference>
<evidence type="ECO:0000313" key="3">
    <source>
        <dbReference type="Proteomes" id="UP001596408"/>
    </source>
</evidence>
<proteinExistence type="predicted"/>
<comment type="caution">
    <text evidence="2">The sequence shown here is derived from an EMBL/GenBank/DDBJ whole genome shotgun (WGS) entry which is preliminary data.</text>
</comment>
<reference evidence="2 3" key="1">
    <citation type="journal article" date="2019" name="Int. J. Syst. Evol. Microbiol.">
        <title>The Global Catalogue of Microorganisms (GCM) 10K type strain sequencing project: providing services to taxonomists for standard genome sequencing and annotation.</title>
        <authorList>
            <consortium name="The Broad Institute Genomics Platform"/>
            <consortium name="The Broad Institute Genome Sequencing Center for Infectious Disease"/>
            <person name="Wu L."/>
            <person name="Ma J."/>
        </authorList>
    </citation>
    <scope>NUCLEOTIDE SEQUENCE [LARGE SCALE GENOMIC DNA]</scope>
    <source>
        <strain evidence="2 3">YIM 94188</strain>
    </source>
</reference>